<evidence type="ECO:0000313" key="1">
    <source>
        <dbReference type="EMBL" id="BBC80951.1"/>
    </source>
</evidence>
<dbReference type="KEGG" id="aot:AcetOri_orf03962"/>
<accession>A0A2Z5ZK87</accession>
<evidence type="ECO:0000313" key="2">
    <source>
        <dbReference type="Proteomes" id="UP000270034"/>
    </source>
</evidence>
<gene>
    <name evidence="1" type="ORF">AcetOrient_orf03962</name>
</gene>
<dbReference type="EMBL" id="AP018515">
    <property type="protein sequence ID" value="BBC80951.1"/>
    <property type="molecule type" value="Genomic_DNA"/>
</dbReference>
<proteinExistence type="predicted"/>
<protein>
    <submittedName>
        <fullName evidence="1">Acyl-CoA dehydrogenase</fullName>
    </submittedName>
</protein>
<organism evidence="1 2">
    <name type="scientific">Acetobacter orientalis</name>
    <dbReference type="NCBI Taxonomy" id="146474"/>
    <lineage>
        <taxon>Bacteria</taxon>
        <taxon>Pseudomonadati</taxon>
        <taxon>Pseudomonadota</taxon>
        <taxon>Alphaproteobacteria</taxon>
        <taxon>Acetobacterales</taxon>
        <taxon>Acetobacteraceae</taxon>
        <taxon>Acetobacter</taxon>
    </lineage>
</organism>
<name>A0A2Z5ZK87_9PROT</name>
<dbReference type="AlphaFoldDB" id="A0A2Z5ZK87"/>
<reference evidence="1 2" key="1">
    <citation type="submission" date="2018-02" db="EMBL/GenBank/DDBJ databases">
        <title>Acetobacter orientalis genome.</title>
        <authorList>
            <person name="Nakashima N."/>
            <person name="Tamura T."/>
        </authorList>
    </citation>
    <scope>NUCLEOTIDE SEQUENCE [LARGE SCALE GENOMIC DNA]</scope>
    <source>
        <strain evidence="1 2">FAN1</strain>
    </source>
</reference>
<sequence length="62" mass="6798">MPDSAPASPNNTYNLNGGGSSVNSWQVCGGYTLDIARGAVLWRLWLMAYLHAHSFSHLIYNT</sequence>
<dbReference type="Proteomes" id="UP000270034">
    <property type="component" value="Chromosome"/>
</dbReference>